<gene>
    <name evidence="1" type="ORF">FIBSPDRAFT_859153</name>
</gene>
<dbReference type="EMBL" id="KV417536">
    <property type="protein sequence ID" value="KZP22941.1"/>
    <property type="molecule type" value="Genomic_DNA"/>
</dbReference>
<organism evidence="1 2">
    <name type="scientific">Athelia psychrophila</name>
    <dbReference type="NCBI Taxonomy" id="1759441"/>
    <lineage>
        <taxon>Eukaryota</taxon>
        <taxon>Fungi</taxon>
        <taxon>Dikarya</taxon>
        <taxon>Basidiomycota</taxon>
        <taxon>Agaricomycotina</taxon>
        <taxon>Agaricomycetes</taxon>
        <taxon>Agaricomycetidae</taxon>
        <taxon>Atheliales</taxon>
        <taxon>Atheliaceae</taxon>
        <taxon>Athelia</taxon>
    </lineage>
</organism>
<keyword evidence="2" id="KW-1185">Reference proteome</keyword>
<proteinExistence type="predicted"/>
<dbReference type="AlphaFoldDB" id="A0A166LGV6"/>
<sequence length="66" mass="7347">MNTTSTSDILQRRTPENLILQRTASHDSRGLLSHVIPIGLLKLTCFTTYSVGVFCALPFDPIPYQP</sequence>
<evidence type="ECO:0000313" key="2">
    <source>
        <dbReference type="Proteomes" id="UP000076532"/>
    </source>
</evidence>
<evidence type="ECO:0000313" key="1">
    <source>
        <dbReference type="EMBL" id="KZP22941.1"/>
    </source>
</evidence>
<dbReference type="Proteomes" id="UP000076532">
    <property type="component" value="Unassembled WGS sequence"/>
</dbReference>
<accession>A0A166LGV6</accession>
<protein>
    <submittedName>
        <fullName evidence="1">Uncharacterized protein</fullName>
    </submittedName>
</protein>
<reference evidence="1 2" key="1">
    <citation type="journal article" date="2016" name="Mol. Biol. Evol.">
        <title>Comparative Genomics of Early-Diverging Mushroom-Forming Fungi Provides Insights into the Origins of Lignocellulose Decay Capabilities.</title>
        <authorList>
            <person name="Nagy L.G."/>
            <person name="Riley R."/>
            <person name="Tritt A."/>
            <person name="Adam C."/>
            <person name="Daum C."/>
            <person name="Floudas D."/>
            <person name="Sun H."/>
            <person name="Yadav J.S."/>
            <person name="Pangilinan J."/>
            <person name="Larsson K.H."/>
            <person name="Matsuura K."/>
            <person name="Barry K."/>
            <person name="Labutti K."/>
            <person name="Kuo R."/>
            <person name="Ohm R.A."/>
            <person name="Bhattacharya S.S."/>
            <person name="Shirouzu T."/>
            <person name="Yoshinaga Y."/>
            <person name="Martin F.M."/>
            <person name="Grigoriev I.V."/>
            <person name="Hibbett D.S."/>
        </authorList>
    </citation>
    <scope>NUCLEOTIDE SEQUENCE [LARGE SCALE GENOMIC DNA]</scope>
    <source>
        <strain evidence="1 2">CBS 109695</strain>
    </source>
</reference>
<name>A0A166LGV6_9AGAM</name>